<feature type="chain" id="PRO_5047154639" evidence="1">
    <location>
        <begin position="23"/>
        <end position="122"/>
    </location>
</feature>
<dbReference type="EMBL" id="CP098502">
    <property type="protein sequence ID" value="UTI64186.1"/>
    <property type="molecule type" value="Genomic_DNA"/>
</dbReference>
<keyword evidence="4" id="KW-1185">Reference proteome</keyword>
<proteinExistence type="predicted"/>
<gene>
    <name evidence="3" type="ORF">NBH00_22965</name>
</gene>
<accession>A0ABY5DTA7</accession>
<evidence type="ECO:0000259" key="2">
    <source>
        <dbReference type="Pfam" id="PF13473"/>
    </source>
</evidence>
<dbReference type="PANTHER" id="PTHR36507:SF1">
    <property type="entry name" value="BLL1555 PROTEIN"/>
    <property type="match status" value="1"/>
</dbReference>
<dbReference type="RefSeq" id="WP_254570899.1">
    <property type="nucleotide sequence ID" value="NZ_CP098502.1"/>
</dbReference>
<keyword evidence="1" id="KW-0732">Signal</keyword>
<feature type="signal peptide" evidence="1">
    <location>
        <begin position="1"/>
        <end position="22"/>
    </location>
</feature>
<name>A0ABY5DTA7_9ACTN</name>
<dbReference type="PANTHER" id="PTHR36507">
    <property type="entry name" value="BLL1555 PROTEIN"/>
    <property type="match status" value="1"/>
</dbReference>
<dbReference type="InterPro" id="IPR052721">
    <property type="entry name" value="ET_Amicyanin"/>
</dbReference>
<dbReference type="Gene3D" id="2.60.40.420">
    <property type="entry name" value="Cupredoxins - blue copper proteins"/>
    <property type="match status" value="1"/>
</dbReference>
<dbReference type="Proteomes" id="UP001056035">
    <property type="component" value="Chromosome"/>
</dbReference>
<protein>
    <submittedName>
        <fullName evidence="3">Cupredoxin domain-containing protein</fullName>
    </submittedName>
</protein>
<dbReference type="Pfam" id="PF13473">
    <property type="entry name" value="Cupredoxin_1"/>
    <property type="match status" value="1"/>
</dbReference>
<evidence type="ECO:0000256" key="1">
    <source>
        <dbReference type="SAM" id="SignalP"/>
    </source>
</evidence>
<dbReference type="SUPFAM" id="SSF49503">
    <property type="entry name" value="Cupredoxins"/>
    <property type="match status" value="1"/>
</dbReference>
<dbReference type="InterPro" id="IPR028096">
    <property type="entry name" value="EfeO_Cupredoxin"/>
</dbReference>
<sequence length="122" mass="13062">MTTTTKRAAGLAVLAASAAAVAIPSAASAVSARAASTKTVHIVDIAYKPRKLTIRRGTTVKWSFDDQIVAHTVTSTGSKRFKSSPQKMNGTYKVTFRKPGTYRYHCLVHPNVAAMKGTIIVK</sequence>
<evidence type="ECO:0000313" key="3">
    <source>
        <dbReference type="EMBL" id="UTI64186.1"/>
    </source>
</evidence>
<feature type="domain" description="EfeO-type cupredoxin-like" evidence="2">
    <location>
        <begin position="17"/>
        <end position="121"/>
    </location>
</feature>
<organism evidence="3 4">
    <name type="scientific">Paraconexibacter antarcticus</name>
    <dbReference type="NCBI Taxonomy" id="2949664"/>
    <lineage>
        <taxon>Bacteria</taxon>
        <taxon>Bacillati</taxon>
        <taxon>Actinomycetota</taxon>
        <taxon>Thermoleophilia</taxon>
        <taxon>Solirubrobacterales</taxon>
        <taxon>Paraconexibacteraceae</taxon>
        <taxon>Paraconexibacter</taxon>
    </lineage>
</organism>
<reference evidence="3 4" key="1">
    <citation type="submission" date="2022-06" db="EMBL/GenBank/DDBJ databases">
        <title>Paraconexibacter antarcticus.</title>
        <authorList>
            <person name="Kim C.S."/>
        </authorList>
    </citation>
    <scope>NUCLEOTIDE SEQUENCE [LARGE SCALE GENOMIC DNA]</scope>
    <source>
        <strain evidence="3 4">02-257</strain>
    </source>
</reference>
<dbReference type="InterPro" id="IPR008972">
    <property type="entry name" value="Cupredoxin"/>
</dbReference>
<evidence type="ECO:0000313" key="4">
    <source>
        <dbReference type="Proteomes" id="UP001056035"/>
    </source>
</evidence>